<comment type="caution">
    <text evidence="2">The sequence shown here is derived from an EMBL/GenBank/DDBJ whole genome shotgun (WGS) entry which is preliminary data.</text>
</comment>
<dbReference type="Proteomes" id="UP001286313">
    <property type="component" value="Unassembled WGS sequence"/>
</dbReference>
<reference evidence="2" key="1">
    <citation type="submission" date="2023-10" db="EMBL/GenBank/DDBJ databases">
        <title>Genome assemblies of two species of porcelain crab, Petrolisthes cinctipes and Petrolisthes manimaculis (Anomura: Porcellanidae).</title>
        <authorList>
            <person name="Angst P."/>
        </authorList>
    </citation>
    <scope>NUCLEOTIDE SEQUENCE</scope>
    <source>
        <strain evidence="2">PB745_01</strain>
        <tissue evidence="2">Gill</tissue>
    </source>
</reference>
<accession>A0AAE1GDH1</accession>
<protein>
    <submittedName>
        <fullName evidence="2">Uncharacterized protein</fullName>
    </submittedName>
</protein>
<dbReference type="AlphaFoldDB" id="A0AAE1GDH1"/>
<evidence type="ECO:0000313" key="2">
    <source>
        <dbReference type="EMBL" id="KAK3889744.1"/>
    </source>
</evidence>
<evidence type="ECO:0000256" key="1">
    <source>
        <dbReference type="SAM" id="MobiDB-lite"/>
    </source>
</evidence>
<feature type="region of interest" description="Disordered" evidence="1">
    <location>
        <begin position="36"/>
        <end position="98"/>
    </location>
</feature>
<keyword evidence="3" id="KW-1185">Reference proteome</keyword>
<gene>
    <name evidence="2" type="ORF">Pcinc_006309</name>
</gene>
<sequence length="98" mass="10364">MPMASKFNEVIAIDLKSWGSKIFLVIVDVATRLARGHPGVQKNKDNNADNAGVEDGDETVPIEESDDESGKTGSVETESTGEVAESSGSVLTIAKWVS</sequence>
<name>A0AAE1GDH1_PETCI</name>
<evidence type="ECO:0000313" key="3">
    <source>
        <dbReference type="Proteomes" id="UP001286313"/>
    </source>
</evidence>
<proteinExistence type="predicted"/>
<feature type="compositionally biased region" description="Polar residues" evidence="1">
    <location>
        <begin position="71"/>
        <end position="90"/>
    </location>
</feature>
<organism evidence="2 3">
    <name type="scientific">Petrolisthes cinctipes</name>
    <name type="common">Flat porcelain crab</name>
    <dbReference type="NCBI Taxonomy" id="88211"/>
    <lineage>
        <taxon>Eukaryota</taxon>
        <taxon>Metazoa</taxon>
        <taxon>Ecdysozoa</taxon>
        <taxon>Arthropoda</taxon>
        <taxon>Crustacea</taxon>
        <taxon>Multicrustacea</taxon>
        <taxon>Malacostraca</taxon>
        <taxon>Eumalacostraca</taxon>
        <taxon>Eucarida</taxon>
        <taxon>Decapoda</taxon>
        <taxon>Pleocyemata</taxon>
        <taxon>Anomura</taxon>
        <taxon>Galatheoidea</taxon>
        <taxon>Porcellanidae</taxon>
        <taxon>Petrolisthes</taxon>
    </lineage>
</organism>
<dbReference type="EMBL" id="JAWQEG010000464">
    <property type="protein sequence ID" value="KAK3889744.1"/>
    <property type="molecule type" value="Genomic_DNA"/>
</dbReference>
<feature type="compositionally biased region" description="Acidic residues" evidence="1">
    <location>
        <begin position="52"/>
        <end position="67"/>
    </location>
</feature>